<evidence type="ECO:0000313" key="1">
    <source>
        <dbReference type="EMBL" id="KDO33341.1"/>
    </source>
</evidence>
<dbReference type="EMBL" id="KK583193">
    <property type="protein sequence ID" value="KDO33341.1"/>
    <property type="molecule type" value="Genomic_DNA"/>
</dbReference>
<proteinExistence type="predicted"/>
<evidence type="ECO:0000313" key="2">
    <source>
        <dbReference type="Proteomes" id="UP000030745"/>
    </source>
</evidence>
<dbReference type="KEGG" id="spar:SPRG_02148"/>
<dbReference type="OrthoDB" id="122000at2759"/>
<keyword evidence="2" id="KW-1185">Reference proteome</keyword>
<dbReference type="GeneID" id="24124711"/>
<accession>A0A067D3N1</accession>
<sequence>MTAPKAFLEAARSHLPLEVAQDFDAPTNAVDAPTHAASLAWHTTKKLGSLFDDAADLRARKRLATTAFNNMWKIWMRRGLISEGNRVRLYKCYVLPVVGRSRCAVRHMLQAEDPFNRPPKKRTCPKMSVRSLRRLREAASASGKSASKLKTELQLDASVHTVQRHLKLTPWLQYMKR</sequence>
<reference evidence="1 2" key="1">
    <citation type="journal article" date="2013" name="PLoS Genet.">
        <title>Distinctive expansion of potential virulence genes in the genome of the oomycete fish pathogen Saprolegnia parasitica.</title>
        <authorList>
            <person name="Jiang R.H."/>
            <person name="de Bruijn I."/>
            <person name="Haas B.J."/>
            <person name="Belmonte R."/>
            <person name="Lobach L."/>
            <person name="Christie J."/>
            <person name="van den Ackerveken G."/>
            <person name="Bottin A."/>
            <person name="Bulone V."/>
            <person name="Diaz-Moreno S.M."/>
            <person name="Dumas B."/>
            <person name="Fan L."/>
            <person name="Gaulin E."/>
            <person name="Govers F."/>
            <person name="Grenville-Briggs L.J."/>
            <person name="Horner N.R."/>
            <person name="Levin J.Z."/>
            <person name="Mammella M."/>
            <person name="Meijer H.J."/>
            <person name="Morris P."/>
            <person name="Nusbaum C."/>
            <person name="Oome S."/>
            <person name="Phillips A.J."/>
            <person name="van Rooyen D."/>
            <person name="Rzeszutek E."/>
            <person name="Saraiva M."/>
            <person name="Secombes C.J."/>
            <person name="Seidl M.F."/>
            <person name="Snel B."/>
            <person name="Stassen J.H."/>
            <person name="Sykes S."/>
            <person name="Tripathy S."/>
            <person name="van den Berg H."/>
            <person name="Vega-Arreguin J.C."/>
            <person name="Wawra S."/>
            <person name="Young S.K."/>
            <person name="Zeng Q."/>
            <person name="Dieguez-Uribeondo J."/>
            <person name="Russ C."/>
            <person name="Tyler B.M."/>
            <person name="van West P."/>
        </authorList>
    </citation>
    <scope>NUCLEOTIDE SEQUENCE [LARGE SCALE GENOMIC DNA]</scope>
    <source>
        <strain evidence="1 2">CBS 223.65</strain>
    </source>
</reference>
<organism evidence="1 2">
    <name type="scientific">Saprolegnia parasitica (strain CBS 223.65)</name>
    <dbReference type="NCBI Taxonomy" id="695850"/>
    <lineage>
        <taxon>Eukaryota</taxon>
        <taxon>Sar</taxon>
        <taxon>Stramenopiles</taxon>
        <taxon>Oomycota</taxon>
        <taxon>Saprolegniomycetes</taxon>
        <taxon>Saprolegniales</taxon>
        <taxon>Saprolegniaceae</taxon>
        <taxon>Saprolegnia</taxon>
    </lineage>
</organism>
<dbReference type="AlphaFoldDB" id="A0A067D3N1"/>
<dbReference type="RefSeq" id="XP_012196089.1">
    <property type="nucleotide sequence ID" value="XM_012340699.1"/>
</dbReference>
<dbReference type="VEuPathDB" id="FungiDB:SPRG_02148"/>
<name>A0A067D3N1_SAPPC</name>
<dbReference type="Proteomes" id="UP000030745">
    <property type="component" value="Unassembled WGS sequence"/>
</dbReference>
<protein>
    <submittedName>
        <fullName evidence="1">Uncharacterized protein</fullName>
    </submittedName>
</protein>
<gene>
    <name evidence="1" type="ORF">SPRG_02148</name>
</gene>